<dbReference type="Pfam" id="PF18935">
    <property type="entry name" value="DUF5683"/>
    <property type="match status" value="1"/>
</dbReference>
<evidence type="ECO:0000259" key="1">
    <source>
        <dbReference type="Pfam" id="PF18935"/>
    </source>
</evidence>
<organism evidence="2">
    <name type="scientific">marine metagenome</name>
    <dbReference type="NCBI Taxonomy" id="408172"/>
    <lineage>
        <taxon>unclassified sequences</taxon>
        <taxon>metagenomes</taxon>
        <taxon>ecological metagenomes</taxon>
    </lineage>
</organism>
<reference evidence="2" key="1">
    <citation type="submission" date="2018-05" db="EMBL/GenBank/DDBJ databases">
        <authorList>
            <person name="Lanie J.A."/>
            <person name="Ng W.-L."/>
            <person name="Kazmierczak K.M."/>
            <person name="Andrzejewski T.M."/>
            <person name="Davidsen T.M."/>
            <person name="Wayne K.J."/>
            <person name="Tettelin H."/>
            <person name="Glass J.I."/>
            <person name="Rusch D."/>
            <person name="Podicherti R."/>
            <person name="Tsui H.-C.T."/>
            <person name="Winkler M.E."/>
        </authorList>
    </citation>
    <scope>NUCLEOTIDE SEQUENCE</scope>
</reference>
<name>A0A382J0U2_9ZZZZ</name>
<feature type="non-terminal residue" evidence="2">
    <location>
        <position position="1"/>
    </location>
</feature>
<gene>
    <name evidence="2" type="ORF">METZ01_LOCUS258049</name>
</gene>
<sequence>GEEESLIPEVEVMAYELLSKPMAQELQLQHQYIDERSLALQGITEKKTRLTATLLSTAVPGLGQLYLKRKLWGGLWMVTQLSLGAATLNQYLNYKDSYDEFYVFEDLYQASTDVDEIFTYRNDMLRTYDNTKTFIDQRKQLTQIIFSLWALNILQANIMSPSTEEILKDISIRFSHNPYNRQSQLRLTFTIE</sequence>
<dbReference type="InterPro" id="IPR043738">
    <property type="entry name" value="DUF5683"/>
</dbReference>
<proteinExistence type="predicted"/>
<accession>A0A382J0U2</accession>
<protein>
    <recommendedName>
        <fullName evidence="1">DUF5683 domain-containing protein</fullName>
    </recommendedName>
</protein>
<dbReference type="AlphaFoldDB" id="A0A382J0U2"/>
<evidence type="ECO:0000313" key="2">
    <source>
        <dbReference type="EMBL" id="SVC05195.1"/>
    </source>
</evidence>
<dbReference type="EMBL" id="UINC01070782">
    <property type="protein sequence ID" value="SVC05195.1"/>
    <property type="molecule type" value="Genomic_DNA"/>
</dbReference>
<feature type="domain" description="DUF5683" evidence="1">
    <location>
        <begin position="50"/>
        <end position="175"/>
    </location>
</feature>